<evidence type="ECO:0000313" key="2">
    <source>
        <dbReference type="EMBL" id="GID79355.1"/>
    </source>
</evidence>
<dbReference type="InterPro" id="IPR036388">
    <property type="entry name" value="WH-like_DNA-bd_sf"/>
</dbReference>
<sequence>MTSTAPRQRAVLVLRFVYDLPVGEVAELLDCTDGTVKSQSAKGLAKMRHLLTEPVTVQRRTTAVDPTGRFIAGAVQGSEETGEQGKALLWDGGTLRELPVAGFAPAPLGVNVHGTVVGSVTRDHRLVGWAYENGKVRVLPAPAGSDVTANAVNQRGDIVGVIRGADKVSRAAFWLAAARFGPGSAIAIAGDWIVGTSGPARSDGVIAAARIGPNAAGQAVRWNTGDHSPEVIPGIAVAGTTEAGDAAGVTTRTEPSPPYRVATLAGRPLPHLSPGRNYDVATAVSADGRVVAGEELGDKATRPIVWHC</sequence>
<dbReference type="Proteomes" id="UP000609879">
    <property type="component" value="Unassembled WGS sequence"/>
</dbReference>
<dbReference type="Pfam" id="PF04545">
    <property type="entry name" value="Sigma70_r4"/>
    <property type="match status" value="1"/>
</dbReference>
<accession>A0ABQ3YH69</accession>
<protein>
    <recommendedName>
        <fullName evidence="1">RNA polymerase sigma-70 region 4 domain-containing protein</fullName>
    </recommendedName>
</protein>
<comment type="caution">
    <text evidence="2">The sequence shown here is derived from an EMBL/GenBank/DDBJ whole genome shotgun (WGS) entry which is preliminary data.</text>
</comment>
<dbReference type="EMBL" id="BOMI01000166">
    <property type="protein sequence ID" value="GID79355.1"/>
    <property type="molecule type" value="Genomic_DNA"/>
</dbReference>
<dbReference type="InterPro" id="IPR013324">
    <property type="entry name" value="RNA_pol_sigma_r3/r4-like"/>
</dbReference>
<dbReference type="RefSeq" id="WP_239169393.1">
    <property type="nucleotide sequence ID" value="NZ_BAAABO010000058.1"/>
</dbReference>
<evidence type="ECO:0000313" key="3">
    <source>
        <dbReference type="Proteomes" id="UP000609879"/>
    </source>
</evidence>
<dbReference type="SUPFAM" id="SSF88659">
    <property type="entry name" value="Sigma3 and sigma4 domains of RNA polymerase sigma factors"/>
    <property type="match status" value="1"/>
</dbReference>
<organism evidence="2 3">
    <name type="scientific">Paractinoplanes deccanensis</name>
    <dbReference type="NCBI Taxonomy" id="113561"/>
    <lineage>
        <taxon>Bacteria</taxon>
        <taxon>Bacillati</taxon>
        <taxon>Actinomycetota</taxon>
        <taxon>Actinomycetes</taxon>
        <taxon>Micromonosporales</taxon>
        <taxon>Micromonosporaceae</taxon>
        <taxon>Paractinoplanes</taxon>
    </lineage>
</organism>
<gene>
    <name evidence="2" type="ORF">Ade02nite_79960</name>
</gene>
<dbReference type="Gene3D" id="1.10.10.10">
    <property type="entry name" value="Winged helix-like DNA-binding domain superfamily/Winged helix DNA-binding domain"/>
    <property type="match status" value="1"/>
</dbReference>
<feature type="domain" description="RNA polymerase sigma-70 region 4" evidence="1">
    <location>
        <begin position="6"/>
        <end position="49"/>
    </location>
</feature>
<reference evidence="2 3" key="1">
    <citation type="submission" date="2021-01" db="EMBL/GenBank/DDBJ databases">
        <title>Whole genome shotgun sequence of Actinoplanes deccanensis NBRC 13994.</title>
        <authorList>
            <person name="Komaki H."/>
            <person name="Tamura T."/>
        </authorList>
    </citation>
    <scope>NUCLEOTIDE SEQUENCE [LARGE SCALE GENOMIC DNA]</scope>
    <source>
        <strain evidence="2 3">NBRC 13994</strain>
    </source>
</reference>
<dbReference type="CDD" id="cd06171">
    <property type="entry name" value="Sigma70_r4"/>
    <property type="match status" value="1"/>
</dbReference>
<proteinExistence type="predicted"/>
<evidence type="ECO:0000259" key="1">
    <source>
        <dbReference type="Pfam" id="PF04545"/>
    </source>
</evidence>
<keyword evidence="3" id="KW-1185">Reference proteome</keyword>
<dbReference type="InterPro" id="IPR007630">
    <property type="entry name" value="RNA_pol_sigma70_r4"/>
</dbReference>
<name>A0ABQ3YH69_9ACTN</name>